<dbReference type="PROSITE" id="PS50969">
    <property type="entry name" value="FCP1"/>
    <property type="match status" value="1"/>
</dbReference>
<dbReference type="AlphaFoldDB" id="A0AAV2H7D4"/>
<dbReference type="FunFam" id="3.40.50.1000:FF:000040">
    <property type="entry name" value="RNA polymerase II subunit A C-terminal domain phosphatase"/>
    <property type="match status" value="1"/>
</dbReference>
<comment type="subcellular location">
    <subcellularLocation>
        <location evidence="1 9">Nucleus</location>
    </subcellularLocation>
</comment>
<dbReference type="InterPro" id="IPR039189">
    <property type="entry name" value="Fcp1"/>
</dbReference>
<evidence type="ECO:0000259" key="12">
    <source>
        <dbReference type="PROSITE" id="PS50969"/>
    </source>
</evidence>
<evidence type="ECO:0000256" key="1">
    <source>
        <dbReference type="ARBA" id="ARBA00004123"/>
    </source>
</evidence>
<comment type="caution">
    <text evidence="13">The sequence shown here is derived from an EMBL/GenBank/DDBJ whole genome shotgun (WGS) entry which is preliminary data.</text>
</comment>
<feature type="compositionally biased region" description="Basic and acidic residues" evidence="10">
    <location>
        <begin position="503"/>
        <end position="519"/>
    </location>
</feature>
<feature type="domain" description="BRCT" evidence="11">
    <location>
        <begin position="572"/>
        <end position="675"/>
    </location>
</feature>
<dbReference type="InterPro" id="IPR023214">
    <property type="entry name" value="HAD_sf"/>
</dbReference>
<dbReference type="Pfam" id="PF00364">
    <property type="entry name" value="Biotin_lipoyl"/>
    <property type="match status" value="1"/>
</dbReference>
<dbReference type="InterPro" id="IPR001357">
    <property type="entry name" value="BRCT_dom"/>
</dbReference>
<feature type="compositionally biased region" description="Basic and acidic residues" evidence="10">
    <location>
        <begin position="391"/>
        <end position="403"/>
    </location>
</feature>
<dbReference type="Pfam" id="PF00533">
    <property type="entry name" value="BRCT"/>
    <property type="match status" value="1"/>
</dbReference>
<dbReference type="InterPro" id="IPR004274">
    <property type="entry name" value="FCP1_dom"/>
</dbReference>
<dbReference type="SUPFAM" id="SSF51230">
    <property type="entry name" value="Single hybrid motif"/>
    <property type="match status" value="1"/>
</dbReference>
<dbReference type="PROSITE" id="PS50172">
    <property type="entry name" value="BRCT"/>
    <property type="match status" value="1"/>
</dbReference>
<dbReference type="InterPro" id="IPR011053">
    <property type="entry name" value="Single_hybrid_motif"/>
</dbReference>
<feature type="compositionally biased region" description="Polar residues" evidence="10">
    <location>
        <begin position="765"/>
        <end position="776"/>
    </location>
</feature>
<evidence type="ECO:0000256" key="9">
    <source>
        <dbReference type="RuleBase" id="RU366066"/>
    </source>
</evidence>
<feature type="compositionally biased region" description="Basic and acidic residues" evidence="10">
    <location>
        <begin position="354"/>
        <end position="367"/>
    </location>
</feature>
<dbReference type="InterPro" id="IPR000089">
    <property type="entry name" value="Biotin_lipoyl"/>
</dbReference>
<dbReference type="SUPFAM" id="SSF52113">
    <property type="entry name" value="BRCT domain"/>
    <property type="match status" value="1"/>
</dbReference>
<feature type="compositionally biased region" description="Low complexity" evidence="10">
    <location>
        <begin position="677"/>
        <end position="688"/>
    </location>
</feature>
<dbReference type="CDD" id="cd07521">
    <property type="entry name" value="HAD_FCP1-like"/>
    <property type="match status" value="1"/>
</dbReference>
<feature type="domain" description="FCP1 homology" evidence="12">
    <location>
        <begin position="148"/>
        <end position="313"/>
    </location>
</feature>
<dbReference type="PANTHER" id="PTHR23081">
    <property type="entry name" value="RNA POLYMERASE II CTD PHOSPHATASE"/>
    <property type="match status" value="1"/>
</dbReference>
<dbReference type="CDD" id="cd17729">
    <property type="entry name" value="BRCT_CTDP1"/>
    <property type="match status" value="1"/>
</dbReference>
<dbReference type="Gene3D" id="2.40.50.100">
    <property type="match status" value="1"/>
</dbReference>
<evidence type="ECO:0000256" key="5">
    <source>
        <dbReference type="ARBA" id="ARBA00023242"/>
    </source>
</evidence>
<gene>
    <name evidence="13" type="ORF">GSLYS_00002221001</name>
</gene>
<name>A0AAV2H7D4_LYMST</name>
<dbReference type="FunFam" id="3.40.50.10190:FF:000007">
    <property type="entry name" value="RNA polymerase II subunit A C-terminal domain phosphatase"/>
    <property type="match status" value="1"/>
</dbReference>
<dbReference type="Gene3D" id="3.40.50.1000">
    <property type="entry name" value="HAD superfamily/HAD-like"/>
    <property type="match status" value="1"/>
</dbReference>
<feature type="region of interest" description="Disordered" evidence="10">
    <location>
        <begin position="302"/>
        <end position="522"/>
    </location>
</feature>
<proteinExistence type="predicted"/>
<organism evidence="13 14">
    <name type="scientific">Lymnaea stagnalis</name>
    <name type="common">Great pond snail</name>
    <name type="synonym">Helix stagnalis</name>
    <dbReference type="NCBI Taxonomy" id="6523"/>
    <lineage>
        <taxon>Eukaryota</taxon>
        <taxon>Metazoa</taxon>
        <taxon>Spiralia</taxon>
        <taxon>Lophotrochozoa</taxon>
        <taxon>Mollusca</taxon>
        <taxon>Gastropoda</taxon>
        <taxon>Heterobranchia</taxon>
        <taxon>Euthyneura</taxon>
        <taxon>Panpulmonata</taxon>
        <taxon>Hygrophila</taxon>
        <taxon>Lymnaeoidea</taxon>
        <taxon>Lymnaeidae</taxon>
        <taxon>Lymnaea</taxon>
    </lineage>
</organism>
<dbReference type="Gene3D" id="1.10.287.10">
    <property type="entry name" value="S15/NS1, RNA-binding"/>
    <property type="match status" value="1"/>
</dbReference>
<evidence type="ECO:0000313" key="14">
    <source>
        <dbReference type="Proteomes" id="UP001497497"/>
    </source>
</evidence>
<comment type="catalytic activity">
    <reaction evidence="7 9">
        <text>O-phospho-L-seryl-[protein] + H2O = L-seryl-[protein] + phosphate</text>
        <dbReference type="Rhea" id="RHEA:20629"/>
        <dbReference type="Rhea" id="RHEA-COMP:9863"/>
        <dbReference type="Rhea" id="RHEA-COMP:11604"/>
        <dbReference type="ChEBI" id="CHEBI:15377"/>
        <dbReference type="ChEBI" id="CHEBI:29999"/>
        <dbReference type="ChEBI" id="CHEBI:43474"/>
        <dbReference type="ChEBI" id="CHEBI:83421"/>
        <dbReference type="EC" id="3.1.3.16"/>
    </reaction>
</comment>
<feature type="compositionally biased region" description="Basic and acidic residues" evidence="10">
    <location>
        <begin position="308"/>
        <end position="328"/>
    </location>
</feature>
<feature type="compositionally biased region" description="Acidic residues" evidence="10">
    <location>
        <begin position="779"/>
        <end position="806"/>
    </location>
</feature>
<keyword evidence="14" id="KW-1185">Reference proteome</keyword>
<dbReference type="GO" id="GO:0008420">
    <property type="term" value="F:RNA polymerase II CTD heptapeptide repeat phosphatase activity"/>
    <property type="evidence" value="ECO:0007669"/>
    <property type="project" value="UniProtKB-UniRule"/>
</dbReference>
<dbReference type="EMBL" id="CAXITT010000026">
    <property type="protein sequence ID" value="CAL1528051.1"/>
    <property type="molecule type" value="Genomic_DNA"/>
</dbReference>
<feature type="compositionally biased region" description="Basic and acidic residues" evidence="10">
    <location>
        <begin position="807"/>
        <end position="816"/>
    </location>
</feature>
<evidence type="ECO:0000256" key="3">
    <source>
        <dbReference type="ARBA" id="ARBA00022801"/>
    </source>
</evidence>
<dbReference type="InterPro" id="IPR036420">
    <property type="entry name" value="BRCT_dom_sf"/>
</dbReference>
<dbReference type="EC" id="3.1.3.16" evidence="2 9"/>
<evidence type="ECO:0000259" key="11">
    <source>
        <dbReference type="PROSITE" id="PS50172"/>
    </source>
</evidence>
<feature type="region of interest" description="Disordered" evidence="10">
    <location>
        <begin position="677"/>
        <end position="916"/>
    </location>
</feature>
<feature type="compositionally biased region" description="Basic and acidic residues" evidence="10">
    <location>
        <begin position="848"/>
        <end position="861"/>
    </location>
</feature>
<keyword evidence="5 9" id="KW-0539">Nucleus</keyword>
<evidence type="ECO:0000256" key="8">
    <source>
        <dbReference type="ARBA" id="ARBA00048336"/>
    </source>
</evidence>
<sequence>MAVTDEEVRSPDDIEIVKLKVKKGNVIFKGSVLALYVNHGDEKKQSKKLKANCSGIISQINVEEGNAVKKNDIILVIQPQTENVCTHPTIMKDMCAECGADLRRDNGVAGDRKESVSASVAMVHSIPELIVSQEVTLELGKEDEIRLLKQRKLVLLVDLDQTLIHTTNDNIPPNLKDVKHFQLWHGKGMMWYHTRFRPFTMQFLETVSKMYELHICTFGVRLYAHTIARFLDPEEKYFSHRILSRDECFDALSKTANLKALFPCGDKMVGIIDDREDVWNFAPNLIHVKPYRYFQGTADINAPPGLTKSEHDNEPVSHKVVAHSDEPSKVQPKQADDGGDSLEKSSETGVTGDLKSEPVLDKDKSEASEEQTISTDSQNVVSNGGKGGNEPAEKAILETEHGVTAKALSIISGGSQKDNPLAHSSSATSSQANTPDSHTGDLQSSTKPVLNTGTSDPPGSHTGELKPSTEPVLDTGTSEPPGSHTGEVNDSVITNDLVQRCDSSSKDGAEQSQKEKAEELTEEIEWDDEDDYLLHLEEILTRVHKAYYDMYEQSQSKGSSKLPDLKNIIPYVRKKVLKGANIVFSGMFPLNMPAEQSRAYTVAVALGANVQNDIIPRKSKSGKNPDATTHLVAAKPGTGKHKSALKAKGIHVVTGDWLWACNERWEWVEESLFQLSSKDSSAKSVPSPEGSTLAKKNSNLKRRKPNEDIGEDCDVFETGGENIKNNGSNKKQKLGEEETASSSTGQPGTEITVDNDDVTPEKSTDGNFASSFNPLYSFSDEDIEFMDKEVDEIMDEDDDSSEESDTERETRVRGEVLGKSAESDSDSESLSGDFPRGWKLRRKSFSPNKKEEVDDVEKKTDAEDDDETENELDRYQNNIAAFVGEDSQSESSEGDDSIGSVDDEIAEAVEKEFLGT</sequence>
<dbReference type="InterPro" id="IPR011947">
    <property type="entry name" value="FCP1_euk"/>
</dbReference>
<evidence type="ECO:0000256" key="6">
    <source>
        <dbReference type="ARBA" id="ARBA00040602"/>
    </source>
</evidence>
<keyword evidence="4" id="KW-0904">Protein phosphatase</keyword>
<comment type="catalytic activity">
    <reaction evidence="8 9">
        <text>O-phospho-L-threonyl-[protein] + H2O = L-threonyl-[protein] + phosphate</text>
        <dbReference type="Rhea" id="RHEA:47004"/>
        <dbReference type="Rhea" id="RHEA-COMP:11060"/>
        <dbReference type="Rhea" id="RHEA-COMP:11605"/>
        <dbReference type="ChEBI" id="CHEBI:15377"/>
        <dbReference type="ChEBI" id="CHEBI:30013"/>
        <dbReference type="ChEBI" id="CHEBI:43474"/>
        <dbReference type="ChEBI" id="CHEBI:61977"/>
        <dbReference type="EC" id="3.1.3.16"/>
    </reaction>
</comment>
<dbReference type="Gene3D" id="3.40.50.10190">
    <property type="entry name" value="BRCT domain"/>
    <property type="match status" value="1"/>
</dbReference>
<dbReference type="Proteomes" id="UP001497497">
    <property type="component" value="Unassembled WGS sequence"/>
</dbReference>
<comment type="function">
    <text evidence="9">This promotes the activity of RNA polymerase II.</text>
</comment>
<evidence type="ECO:0000256" key="4">
    <source>
        <dbReference type="ARBA" id="ARBA00022912"/>
    </source>
</evidence>
<feature type="compositionally biased region" description="Polar residues" evidence="10">
    <location>
        <begin position="370"/>
        <end position="382"/>
    </location>
</feature>
<dbReference type="SUPFAM" id="SSF56784">
    <property type="entry name" value="HAD-like"/>
    <property type="match status" value="1"/>
</dbReference>
<feature type="compositionally biased region" description="Polar residues" evidence="10">
    <location>
        <begin position="740"/>
        <end position="749"/>
    </location>
</feature>
<evidence type="ECO:0000313" key="13">
    <source>
        <dbReference type="EMBL" id="CAL1528051.1"/>
    </source>
</evidence>
<evidence type="ECO:0000256" key="7">
    <source>
        <dbReference type="ARBA" id="ARBA00047761"/>
    </source>
</evidence>
<evidence type="ECO:0000256" key="10">
    <source>
        <dbReference type="SAM" id="MobiDB-lite"/>
    </source>
</evidence>
<accession>A0AAV2H7D4</accession>
<dbReference type="GO" id="GO:0005634">
    <property type="term" value="C:nucleus"/>
    <property type="evidence" value="ECO:0007669"/>
    <property type="project" value="UniProtKB-SubCell"/>
</dbReference>
<feature type="compositionally biased region" description="Polar residues" evidence="10">
    <location>
        <begin position="475"/>
        <end position="497"/>
    </location>
</feature>
<reference evidence="13 14" key="1">
    <citation type="submission" date="2024-04" db="EMBL/GenBank/DDBJ databases">
        <authorList>
            <consortium name="Genoscope - CEA"/>
            <person name="William W."/>
        </authorList>
    </citation>
    <scope>NUCLEOTIDE SEQUENCE [LARGE SCALE GENOMIC DNA]</scope>
</reference>
<feature type="compositionally biased region" description="Polar residues" evidence="10">
    <location>
        <begin position="412"/>
        <end position="457"/>
    </location>
</feature>
<dbReference type="SMART" id="SM00292">
    <property type="entry name" value="BRCT"/>
    <property type="match status" value="1"/>
</dbReference>
<dbReference type="NCBIfam" id="TIGR02250">
    <property type="entry name" value="FCP1_euk"/>
    <property type="match status" value="1"/>
</dbReference>
<dbReference type="PANTHER" id="PTHR23081:SF36">
    <property type="entry name" value="RNA POLYMERASE II SUBUNIT A C-TERMINAL DOMAIN PHOSPHATASE"/>
    <property type="match status" value="1"/>
</dbReference>
<evidence type="ECO:0000256" key="2">
    <source>
        <dbReference type="ARBA" id="ARBA00013081"/>
    </source>
</evidence>
<dbReference type="InterPro" id="IPR036412">
    <property type="entry name" value="HAD-like_sf"/>
</dbReference>
<feature type="compositionally biased region" description="Acidic residues" evidence="10">
    <location>
        <begin position="892"/>
        <end position="907"/>
    </location>
</feature>
<dbReference type="SMART" id="SM00577">
    <property type="entry name" value="CPDc"/>
    <property type="match status" value="1"/>
</dbReference>
<protein>
    <recommendedName>
        <fullName evidence="6 9">RNA polymerase II subunit A C-terminal domain phosphatase</fullName>
        <ecNumber evidence="2 9">3.1.3.16</ecNumber>
    </recommendedName>
</protein>
<keyword evidence="3 9" id="KW-0378">Hydrolase</keyword>
<dbReference type="Pfam" id="PF03031">
    <property type="entry name" value="NIF"/>
    <property type="match status" value="1"/>
</dbReference>